<feature type="transmembrane region" description="Helical" evidence="1">
    <location>
        <begin position="31"/>
        <end position="52"/>
    </location>
</feature>
<accession>A0A4V2JH66</accession>
<dbReference type="AlphaFoldDB" id="A0A4V2JH66"/>
<evidence type="ECO:0008006" key="4">
    <source>
        <dbReference type="Google" id="ProtNLM"/>
    </source>
</evidence>
<feature type="transmembrane region" description="Helical" evidence="1">
    <location>
        <begin position="6"/>
        <end position="24"/>
    </location>
</feature>
<evidence type="ECO:0000313" key="2">
    <source>
        <dbReference type="EMBL" id="TBO44016.1"/>
    </source>
</evidence>
<evidence type="ECO:0000313" key="3">
    <source>
        <dbReference type="Proteomes" id="UP000291819"/>
    </source>
</evidence>
<gene>
    <name evidence="2" type="ORF">EYS08_05320</name>
</gene>
<dbReference type="Proteomes" id="UP000291819">
    <property type="component" value="Unassembled WGS sequence"/>
</dbReference>
<name>A0A4V2JH66_9SPHI</name>
<feature type="transmembrane region" description="Helical" evidence="1">
    <location>
        <begin position="569"/>
        <end position="587"/>
    </location>
</feature>
<sequence>MEFKYIAILAALGLLVFLLYKEVYRANKARLIWRIFANIIALSCFVFFIVPIKYETHVKQNPDEIILLTDGTKLDSIAGLKGKKYALSSVDLKNINATNIPDLSYFLKSNPNIRKLNIYGYGLNAAELEQLKSYQITFHPSANPGGIIAANWSANLRTSDILNIQGTYQNTSNQAVKLVLKGLGKVVDSMTVEAESNKSFSFKTSPKQIGKAVYELIALQKNDTLAKEPVPVQVSDQTPMKVLILASFPDFEYKFLKNWLYENQYPLAFRSQISKNKFAFDFLNIDSINLNQINTPSLKKFDILIIDEEELAAIGPNERSSINLAVNNGIGLLIRVTNTKALTTLSGKFGRFESPVLKGKPLNLTLIEDHHKFNPLPLEQALFLRTNQTDLPIISDASGKVVVNSSISGYGKVLVSTLSATYNWLLSGQKTDYATYWSKLLANAARKKNDIQSVNIIPQFPVIHQKVRIIADLAASDRVPKLKIDSILLSPRQNMELPFQWDALYWPQKSGWSNLQVNETIEPIYIYKKTDWEALKNQQKLDRTYQFIKNLNTTEAKNKLADTILTEEVSLWWFFAGFLLAAAFLWYESRILAVK</sequence>
<evidence type="ECO:0000256" key="1">
    <source>
        <dbReference type="SAM" id="Phobius"/>
    </source>
</evidence>
<keyword evidence="1" id="KW-0472">Membrane</keyword>
<comment type="caution">
    <text evidence="2">The sequence shown here is derived from an EMBL/GenBank/DDBJ whole genome shotgun (WGS) entry which is preliminary data.</text>
</comment>
<keyword evidence="1" id="KW-1133">Transmembrane helix</keyword>
<reference evidence="2 3" key="1">
    <citation type="submission" date="2019-02" db="EMBL/GenBank/DDBJ databases">
        <title>Pedobacter kyonggii whole genome sequence analysis.</title>
        <authorList>
            <person name="Dahal R.H."/>
        </authorList>
    </citation>
    <scope>NUCLEOTIDE SEQUENCE [LARGE SCALE GENOMIC DNA]</scope>
    <source>
        <strain evidence="2 3">K-4-11-1</strain>
    </source>
</reference>
<organism evidence="2 3">
    <name type="scientific">Pedobacter kyonggii</name>
    <dbReference type="NCBI Taxonomy" id="1926871"/>
    <lineage>
        <taxon>Bacteria</taxon>
        <taxon>Pseudomonadati</taxon>
        <taxon>Bacteroidota</taxon>
        <taxon>Sphingobacteriia</taxon>
        <taxon>Sphingobacteriales</taxon>
        <taxon>Sphingobacteriaceae</taxon>
        <taxon>Pedobacter</taxon>
    </lineage>
</organism>
<dbReference type="OrthoDB" id="980086at2"/>
<dbReference type="EMBL" id="SIXF01000003">
    <property type="protein sequence ID" value="TBO44016.1"/>
    <property type="molecule type" value="Genomic_DNA"/>
</dbReference>
<protein>
    <recommendedName>
        <fullName evidence="4">Aerotolerance regulator N-terminal domain-containing protein</fullName>
    </recommendedName>
</protein>
<proteinExistence type="predicted"/>
<keyword evidence="3" id="KW-1185">Reference proteome</keyword>
<dbReference type="RefSeq" id="WP_131028887.1">
    <property type="nucleotide sequence ID" value="NZ_SIXF01000003.1"/>
</dbReference>
<keyword evidence="1" id="KW-0812">Transmembrane</keyword>